<keyword evidence="2 4" id="KW-0732">Signal</keyword>
<dbReference type="PANTHER" id="PTHR24369:SF210">
    <property type="entry name" value="CHAOPTIN-RELATED"/>
    <property type="match status" value="1"/>
</dbReference>
<accession>A0A4P6YV48</accession>
<gene>
    <name evidence="6" type="ORF">EQG49_08870</name>
</gene>
<dbReference type="PANTHER" id="PTHR24369">
    <property type="entry name" value="ANTIGEN BSP, PUTATIVE-RELATED"/>
    <property type="match status" value="1"/>
</dbReference>
<keyword evidence="1" id="KW-0433">Leucine-rich repeat</keyword>
<dbReference type="GO" id="GO:0005886">
    <property type="term" value="C:plasma membrane"/>
    <property type="evidence" value="ECO:0007669"/>
    <property type="project" value="TreeGrafter"/>
</dbReference>
<dbReference type="InterPro" id="IPR041498">
    <property type="entry name" value="Big_6"/>
</dbReference>
<dbReference type="PROSITE" id="PS51450">
    <property type="entry name" value="LRR"/>
    <property type="match status" value="3"/>
</dbReference>
<keyword evidence="3" id="KW-0677">Repeat</keyword>
<organism evidence="6 7">
    <name type="scientific">Periweissella cryptocerci</name>
    <dbReference type="NCBI Taxonomy" id="2506420"/>
    <lineage>
        <taxon>Bacteria</taxon>
        <taxon>Bacillati</taxon>
        <taxon>Bacillota</taxon>
        <taxon>Bacilli</taxon>
        <taxon>Lactobacillales</taxon>
        <taxon>Lactobacillaceae</taxon>
        <taxon>Periweissella</taxon>
    </lineage>
</organism>
<dbReference type="Gene3D" id="3.80.10.10">
    <property type="entry name" value="Ribonuclease Inhibitor"/>
    <property type="match status" value="1"/>
</dbReference>
<evidence type="ECO:0000313" key="7">
    <source>
        <dbReference type="Proteomes" id="UP000292886"/>
    </source>
</evidence>
<dbReference type="InterPro" id="IPR032675">
    <property type="entry name" value="LRR_dom_sf"/>
</dbReference>
<dbReference type="KEGG" id="wei:EQG49_08870"/>
<dbReference type="SMART" id="SM00365">
    <property type="entry name" value="LRR_SD22"/>
    <property type="match status" value="3"/>
</dbReference>
<reference evidence="7" key="1">
    <citation type="submission" date="2019-03" db="EMBL/GenBank/DDBJ databases">
        <title>Weissella sp. 26KH-42 Genome sequencing.</title>
        <authorList>
            <person name="Heo J."/>
            <person name="Kim S.-J."/>
            <person name="Kim J.-S."/>
            <person name="Hong S.-B."/>
            <person name="Kwon S.-W."/>
        </authorList>
    </citation>
    <scope>NUCLEOTIDE SEQUENCE [LARGE SCALE GENOMIC DNA]</scope>
    <source>
        <strain evidence="7">26KH-42</strain>
    </source>
</reference>
<evidence type="ECO:0000256" key="4">
    <source>
        <dbReference type="SAM" id="SignalP"/>
    </source>
</evidence>
<feature type="signal peptide" evidence="4">
    <location>
        <begin position="1"/>
        <end position="28"/>
    </location>
</feature>
<evidence type="ECO:0000256" key="1">
    <source>
        <dbReference type="ARBA" id="ARBA00022614"/>
    </source>
</evidence>
<feature type="chain" id="PRO_5020259505" evidence="4">
    <location>
        <begin position="29"/>
        <end position="699"/>
    </location>
</feature>
<dbReference type="InterPro" id="IPR003591">
    <property type="entry name" value="Leu-rich_rpt_typical-subtyp"/>
</dbReference>
<dbReference type="PRINTS" id="PR00019">
    <property type="entry name" value="LEURICHRPT"/>
</dbReference>
<name>A0A4P6YV48_9LACO</name>
<dbReference type="EMBL" id="CP037940">
    <property type="protein sequence ID" value="QBO36577.1"/>
    <property type="molecule type" value="Genomic_DNA"/>
</dbReference>
<keyword evidence="7" id="KW-1185">Reference proteome</keyword>
<protein>
    <submittedName>
        <fullName evidence="6">Leucine-rich repeat domain-containing protein</fullName>
    </submittedName>
</protein>
<evidence type="ECO:0000256" key="3">
    <source>
        <dbReference type="ARBA" id="ARBA00022737"/>
    </source>
</evidence>
<dbReference type="OrthoDB" id="9157385at2"/>
<dbReference type="SUPFAM" id="SSF52058">
    <property type="entry name" value="L domain-like"/>
    <property type="match status" value="1"/>
</dbReference>
<dbReference type="InterPro" id="IPR001611">
    <property type="entry name" value="Leu-rich_rpt"/>
</dbReference>
<evidence type="ECO:0000259" key="5">
    <source>
        <dbReference type="Pfam" id="PF17936"/>
    </source>
</evidence>
<evidence type="ECO:0000313" key="6">
    <source>
        <dbReference type="EMBL" id="QBO36577.1"/>
    </source>
</evidence>
<dbReference type="Pfam" id="PF00560">
    <property type="entry name" value="LRR_1"/>
    <property type="match status" value="1"/>
</dbReference>
<feature type="domain" description="Bacterial Ig" evidence="5">
    <location>
        <begin position="539"/>
        <end position="601"/>
    </location>
</feature>
<dbReference type="SMART" id="SM00369">
    <property type="entry name" value="LRR_TYP"/>
    <property type="match status" value="6"/>
</dbReference>
<dbReference type="Pfam" id="PF13855">
    <property type="entry name" value="LRR_8"/>
    <property type="match status" value="1"/>
</dbReference>
<sequence length="699" mass="75813">MKLTKLVTLGMASMLLFSVGAGPVSALAATPKSQTIQRSSPAFIELIPDAGLRQAIIQYGKTLTVEIDLDGYDDEIFKPLSDEQKKVLTNDQATNVQIKNVLKTVEVLLVSWSNEASAPAKISDLTGLNNLPNLKYLDLDGQNITAINSTTFNGLSKLINLGLGNNKITTIPANTFSNVSNLENLDLEFNKITSLGTSSFNGLSKLQRLSLDANQLTSLAPNVFVSLKQLTSLELSNNQLKNLVAGTFKGLSNLETLDLDNNQLTTIAQGTLSGLSHLLNLGLYGNANLIDYAALADLPLKSQYIEATLDPDLVMAWYHAVLQAGDLLGTQSVIPIPSGYTGNLNDVINVAKYQQILQGKGGDSQVIVNLREATVIANDAGVKACISRLQAAINTGEVMQLPSLLAAVYVAVDKSITALENNIIGNIGSEGKNDKAVLDAKAAIKAVNQAHVYGNLDQAFSDLRTAVTKYKTHVTTNAQNAINQAKNKKFDQSTVIRPVITKLQASIKAQQYDEMITLTKQLNTLVGQTKRVKTALKLDTAYHKNNYITGSTAKGTQVIIKDAKTKRQVGSGKANAKGKFKVKVKKLKGRQKLTVTVDQADTAKVIYQATSKNISIKTSPKPKATNFKVNKQRVTGVATKGTTIRVYKGQKLIKKVRVKNTKVKFNLKKKYQKKTKLKIKVQHTHAKGFGVRQFSIRVK</sequence>
<dbReference type="InterPro" id="IPR050541">
    <property type="entry name" value="LRR_TM_domain-containing"/>
</dbReference>
<dbReference type="Pfam" id="PF17936">
    <property type="entry name" value="Big_6"/>
    <property type="match status" value="1"/>
</dbReference>
<evidence type="ECO:0000256" key="2">
    <source>
        <dbReference type="ARBA" id="ARBA00022729"/>
    </source>
</evidence>
<dbReference type="SMART" id="SM00364">
    <property type="entry name" value="LRR_BAC"/>
    <property type="match status" value="5"/>
</dbReference>
<dbReference type="RefSeq" id="WP_133363654.1">
    <property type="nucleotide sequence ID" value="NZ_CP037940.1"/>
</dbReference>
<proteinExistence type="predicted"/>
<dbReference type="AlphaFoldDB" id="A0A4P6YV48"/>
<dbReference type="Proteomes" id="UP000292886">
    <property type="component" value="Chromosome"/>
</dbReference>